<evidence type="ECO:0000313" key="2">
    <source>
        <dbReference type="EMBL" id="EGG13102.1"/>
    </source>
</evidence>
<dbReference type="KEGG" id="mlr:MELLADRAFT_86916"/>
<evidence type="ECO:0000313" key="3">
    <source>
        <dbReference type="Proteomes" id="UP000001072"/>
    </source>
</evidence>
<dbReference type="Proteomes" id="UP000001072">
    <property type="component" value="Unassembled WGS sequence"/>
</dbReference>
<reference evidence="3" key="1">
    <citation type="journal article" date="2011" name="Proc. Natl. Acad. Sci. U.S.A.">
        <title>Obligate biotrophy features unraveled by the genomic analysis of rust fungi.</title>
        <authorList>
            <person name="Duplessis S."/>
            <person name="Cuomo C.A."/>
            <person name="Lin Y.-C."/>
            <person name="Aerts A."/>
            <person name="Tisserant E."/>
            <person name="Veneault-Fourrey C."/>
            <person name="Joly D.L."/>
            <person name="Hacquard S."/>
            <person name="Amselem J."/>
            <person name="Cantarel B.L."/>
            <person name="Chiu R."/>
            <person name="Coutinho P.M."/>
            <person name="Feau N."/>
            <person name="Field M."/>
            <person name="Frey P."/>
            <person name="Gelhaye E."/>
            <person name="Goldberg J."/>
            <person name="Grabherr M.G."/>
            <person name="Kodira C.D."/>
            <person name="Kohler A."/>
            <person name="Kuees U."/>
            <person name="Lindquist E.A."/>
            <person name="Lucas S.M."/>
            <person name="Mago R."/>
            <person name="Mauceli E."/>
            <person name="Morin E."/>
            <person name="Murat C."/>
            <person name="Pangilinan J.L."/>
            <person name="Park R."/>
            <person name="Pearson M."/>
            <person name="Quesneville H."/>
            <person name="Rouhier N."/>
            <person name="Sakthikumar S."/>
            <person name="Salamov A.A."/>
            <person name="Schmutz J."/>
            <person name="Selles B."/>
            <person name="Shapiro H."/>
            <person name="Tanguay P."/>
            <person name="Tuskan G.A."/>
            <person name="Henrissat B."/>
            <person name="Van de Peer Y."/>
            <person name="Rouze P."/>
            <person name="Ellis J.G."/>
            <person name="Dodds P.N."/>
            <person name="Schein J.E."/>
            <person name="Zhong S."/>
            <person name="Hamelin R.C."/>
            <person name="Grigoriev I.V."/>
            <person name="Szabo L.J."/>
            <person name="Martin F."/>
        </authorList>
    </citation>
    <scope>NUCLEOTIDE SEQUENCE [LARGE SCALE GENOMIC DNA]</scope>
    <source>
        <strain evidence="3">98AG31 / pathotype 3-4-7</strain>
    </source>
</reference>
<keyword evidence="3" id="KW-1185">Reference proteome</keyword>
<dbReference type="HOGENOM" id="CLU_150810_1_0_1"/>
<organism evidence="3">
    <name type="scientific">Melampsora larici-populina (strain 98AG31 / pathotype 3-4-7)</name>
    <name type="common">Poplar leaf rust fungus</name>
    <dbReference type="NCBI Taxonomy" id="747676"/>
    <lineage>
        <taxon>Eukaryota</taxon>
        <taxon>Fungi</taxon>
        <taxon>Dikarya</taxon>
        <taxon>Basidiomycota</taxon>
        <taxon>Pucciniomycotina</taxon>
        <taxon>Pucciniomycetes</taxon>
        <taxon>Pucciniales</taxon>
        <taxon>Melampsoraceae</taxon>
        <taxon>Melampsora</taxon>
    </lineage>
</organism>
<dbReference type="EMBL" id="GL883090">
    <property type="protein sequence ID" value="EGG13102.1"/>
    <property type="molecule type" value="Genomic_DNA"/>
</dbReference>
<dbReference type="RefSeq" id="XP_007404040.1">
    <property type="nucleotide sequence ID" value="XM_007403978.1"/>
</dbReference>
<gene>
    <name evidence="2" type="ORF">MELLADRAFT_86916</name>
</gene>
<accession>F4R3U8</accession>
<dbReference type="InParanoid" id="F4R3U8"/>
<feature type="signal peptide" evidence="1">
    <location>
        <begin position="1"/>
        <end position="25"/>
    </location>
</feature>
<proteinExistence type="predicted"/>
<name>F4R3U8_MELLP</name>
<sequence length="145" mass="15624">MSTFQYPQKLVVLLIAICMTQPSFIQPKTVECINAYSPQSPPTESACNDKDNARWNCTTISCGRDGHQWVRMDGCTFRDIPGVSSQQCASYDLGGPGHYGCTNSGGNHYDCPYNSTNVPYITCTNCTVPIDSGIGGSNQGPISTP</sequence>
<dbReference type="VEuPathDB" id="FungiDB:MELLADRAFT_86916"/>
<keyword evidence="1" id="KW-0732">Signal</keyword>
<dbReference type="GeneID" id="18934333"/>
<dbReference type="AlphaFoldDB" id="F4R3U8"/>
<feature type="chain" id="PRO_5003314760" evidence="1">
    <location>
        <begin position="26"/>
        <end position="145"/>
    </location>
</feature>
<protein>
    <submittedName>
        <fullName evidence="2">Secreted protein</fullName>
    </submittedName>
</protein>
<evidence type="ECO:0000256" key="1">
    <source>
        <dbReference type="SAM" id="SignalP"/>
    </source>
</evidence>